<dbReference type="PROSITE" id="PS50137">
    <property type="entry name" value="DS_RBD"/>
    <property type="match status" value="1"/>
</dbReference>
<dbReference type="Proteomes" id="UP000265719">
    <property type="component" value="Chromosome"/>
</dbReference>
<gene>
    <name evidence="3" type="ORF">NI17_009490</name>
</gene>
<dbReference type="InterPro" id="IPR014720">
    <property type="entry name" value="dsRBD_dom"/>
</dbReference>
<keyword evidence="1" id="KW-0694">RNA-binding</keyword>
<dbReference type="KEGG" id="thao:NI17_009490"/>
<sequence>MSRIVGTGREREGFFFVEQSVGTESLHEVAVRDTEGTGTVRQTAVDTAAEVSVRLLTAQIRAVEQHPGQAADWVG</sequence>
<organism evidence="3 4">
    <name type="scientific">Thermobifida halotolerans</name>
    <dbReference type="NCBI Taxonomy" id="483545"/>
    <lineage>
        <taxon>Bacteria</taxon>
        <taxon>Bacillati</taxon>
        <taxon>Actinomycetota</taxon>
        <taxon>Actinomycetes</taxon>
        <taxon>Streptosporangiales</taxon>
        <taxon>Nocardiopsidaceae</taxon>
        <taxon>Thermobifida</taxon>
    </lineage>
</organism>
<name>A0AA97M5C9_9ACTN</name>
<evidence type="ECO:0000313" key="3">
    <source>
        <dbReference type="EMBL" id="UOE21329.1"/>
    </source>
</evidence>
<dbReference type="AlphaFoldDB" id="A0AA97M5C9"/>
<dbReference type="EMBL" id="CP063196">
    <property type="protein sequence ID" value="UOE21329.1"/>
    <property type="molecule type" value="Genomic_DNA"/>
</dbReference>
<reference evidence="3" key="1">
    <citation type="submission" date="2020-10" db="EMBL/GenBank/DDBJ databases">
        <title>De novo genome project of the cellulose decomposer Thermobifida halotolerans type strain.</title>
        <authorList>
            <person name="Nagy I."/>
            <person name="Horvath B."/>
            <person name="Kukolya J."/>
            <person name="Nagy I."/>
            <person name="Orsini M."/>
        </authorList>
    </citation>
    <scope>NUCLEOTIDE SEQUENCE</scope>
    <source>
        <strain evidence="3">DSM 44931</strain>
    </source>
</reference>
<keyword evidence="4" id="KW-1185">Reference proteome</keyword>
<dbReference type="GO" id="GO:0003723">
    <property type="term" value="F:RNA binding"/>
    <property type="evidence" value="ECO:0007669"/>
    <property type="project" value="UniProtKB-UniRule"/>
</dbReference>
<evidence type="ECO:0000259" key="2">
    <source>
        <dbReference type="PROSITE" id="PS50137"/>
    </source>
</evidence>
<evidence type="ECO:0000313" key="4">
    <source>
        <dbReference type="Proteomes" id="UP000265719"/>
    </source>
</evidence>
<feature type="domain" description="DRBM" evidence="2">
    <location>
        <begin position="1"/>
        <end position="58"/>
    </location>
</feature>
<dbReference type="RefSeq" id="WP_199860204.1">
    <property type="nucleotide sequence ID" value="NZ_CP063196.1"/>
</dbReference>
<evidence type="ECO:0000256" key="1">
    <source>
        <dbReference type="PROSITE-ProRule" id="PRU00266"/>
    </source>
</evidence>
<accession>A0AA97M5C9</accession>
<proteinExistence type="predicted"/>
<protein>
    <recommendedName>
        <fullName evidence="2">DRBM domain-containing protein</fullName>
    </recommendedName>
</protein>